<evidence type="ECO:0000313" key="2">
    <source>
        <dbReference type="EMBL" id="TSE29544.1"/>
    </source>
</evidence>
<dbReference type="InterPro" id="IPR008136">
    <property type="entry name" value="CinA_C"/>
</dbReference>
<evidence type="ECO:0000259" key="1">
    <source>
        <dbReference type="Pfam" id="PF02464"/>
    </source>
</evidence>
<keyword evidence="2" id="KW-0378">Hydrolase</keyword>
<protein>
    <submittedName>
        <fullName evidence="2">Nicotinamide-nucleotide amidohydrolase PncC</fullName>
        <ecNumber evidence="2">3.5.1.42</ecNumber>
    </submittedName>
</protein>
<name>A0A554X134_9BURK</name>
<dbReference type="Gene3D" id="3.90.950.20">
    <property type="entry name" value="CinA-like"/>
    <property type="match status" value="1"/>
</dbReference>
<dbReference type="InterPro" id="IPR036653">
    <property type="entry name" value="CinA-like_C"/>
</dbReference>
<dbReference type="SUPFAM" id="SSF142433">
    <property type="entry name" value="CinA-like"/>
    <property type="match status" value="1"/>
</dbReference>
<dbReference type="AlphaFoldDB" id="A0A554X134"/>
<organism evidence="2 3">
    <name type="scientific">Tepidimonas taiwanensis</name>
    <dbReference type="NCBI Taxonomy" id="307486"/>
    <lineage>
        <taxon>Bacteria</taxon>
        <taxon>Pseudomonadati</taxon>
        <taxon>Pseudomonadota</taxon>
        <taxon>Betaproteobacteria</taxon>
        <taxon>Burkholderiales</taxon>
        <taxon>Tepidimonas</taxon>
    </lineage>
</organism>
<dbReference type="NCBIfam" id="TIGR00199">
    <property type="entry name" value="PncC_domain"/>
    <property type="match status" value="1"/>
</dbReference>
<accession>A0A554X134</accession>
<sequence>MQTTDWGANAHHPTATPLWLPPTVWPRVTALAERLRALGWHIATAESCTGGLVAACCTALAGSSDWFERGWVTYANAAKAAELGVDAGLIDAHGAVSEPVARAMALGAARAAGVPATLAITGIAGPSGGSAAKPVGTVWFGWCVAGQVDAECRRFDGDRAAVRAAAADHALAGLLARLPTAG</sequence>
<keyword evidence="3" id="KW-1185">Reference proteome</keyword>
<dbReference type="Proteomes" id="UP000317763">
    <property type="component" value="Unassembled WGS sequence"/>
</dbReference>
<dbReference type="Pfam" id="PF02464">
    <property type="entry name" value="CinA"/>
    <property type="match status" value="1"/>
</dbReference>
<dbReference type="GO" id="GO:0019159">
    <property type="term" value="F:nicotinamide-nucleotide amidase activity"/>
    <property type="evidence" value="ECO:0007669"/>
    <property type="project" value="UniProtKB-EC"/>
</dbReference>
<dbReference type="EMBL" id="VJOM01000033">
    <property type="protein sequence ID" value="TSE29544.1"/>
    <property type="molecule type" value="Genomic_DNA"/>
</dbReference>
<evidence type="ECO:0000313" key="3">
    <source>
        <dbReference type="Proteomes" id="UP000317763"/>
    </source>
</evidence>
<comment type="caution">
    <text evidence="2">The sequence shown here is derived from an EMBL/GenBank/DDBJ whole genome shotgun (WGS) entry which is preliminary data.</text>
</comment>
<feature type="domain" description="CinA C-terminal" evidence="1">
    <location>
        <begin position="30"/>
        <end position="176"/>
    </location>
</feature>
<dbReference type="STRING" id="307486.GCA_000807215_00530"/>
<proteinExistence type="predicted"/>
<dbReference type="EC" id="3.5.1.42" evidence="2"/>
<gene>
    <name evidence="2" type="primary">pncC</name>
    <name evidence="2" type="ORF">Ttaiw_02265</name>
</gene>
<reference evidence="2 3" key="1">
    <citation type="submission" date="2019-07" db="EMBL/GenBank/DDBJ databases">
        <title>Tepidimonas taiwanensis I1-1 draft genome.</title>
        <authorList>
            <person name="Da Costa M.S."/>
            <person name="Froufe H.J.C."/>
            <person name="Egas C."/>
            <person name="Albuquerque L."/>
        </authorList>
    </citation>
    <scope>NUCLEOTIDE SEQUENCE [LARGE SCALE GENOMIC DNA]</scope>
    <source>
        <strain evidence="2 3">I1-1</strain>
    </source>
</reference>